<dbReference type="InterPro" id="IPR036637">
    <property type="entry name" value="Phosphohistidine_dom_sf"/>
</dbReference>
<keyword evidence="6" id="KW-0418">Kinase</keyword>
<sequence>MRRTCSKTFPKHSPWNDRRPGHHEGILLMSSTHNTQSAPLMIVGEVASAGLARGRALLCDCARTQTAVPLRQVSEAEVHAEVERFDAAVVAAEGKLLEVQENVRRTLGKDEAEIFEAQILLLRDVQLRDAVCALCLEKRMNVEAAVEEAIKQLMELFGHLEDPYFRERAADLYDVGRRLLDHLAEDGLPDVPAVHEGCVIVTSEILASVVARLEGQGVRGLIVEKGGLTAHATILARSLGIPTLVQVPEATGKIRAGDLVIVDALAGRAFINPQAEILRKYDQLDSNLQVHQGVLKSLIGLPTVTRDGVEIKLCANIGQTADALAAANVKADGVGLYRTEFVFLVQDHFPSEDE</sequence>
<dbReference type="InterPro" id="IPR015813">
    <property type="entry name" value="Pyrv/PenolPyrv_kinase-like_dom"/>
</dbReference>
<evidence type="ECO:0000256" key="1">
    <source>
        <dbReference type="ARBA" id="ARBA00001946"/>
    </source>
</evidence>
<dbReference type="Pfam" id="PF00391">
    <property type="entry name" value="PEP-utilizers"/>
    <property type="match status" value="1"/>
</dbReference>
<feature type="domain" description="PEP-utilising enzyme mobile" evidence="10">
    <location>
        <begin position="195"/>
        <end position="267"/>
    </location>
</feature>
<dbReference type="InterPro" id="IPR040442">
    <property type="entry name" value="Pyrv_kinase-like_dom_sf"/>
</dbReference>
<dbReference type="Gene3D" id="1.10.274.10">
    <property type="entry name" value="PtsI, HPr-binding domain"/>
    <property type="match status" value="1"/>
</dbReference>
<feature type="compositionally biased region" description="Basic and acidic residues" evidence="9">
    <location>
        <begin position="14"/>
        <end position="23"/>
    </location>
</feature>
<evidence type="ECO:0000256" key="6">
    <source>
        <dbReference type="ARBA" id="ARBA00022777"/>
    </source>
</evidence>
<keyword evidence="4" id="KW-0808">Transferase</keyword>
<comment type="cofactor">
    <cofactor evidence="1">
        <name>Mg(2+)</name>
        <dbReference type="ChEBI" id="CHEBI:18420"/>
    </cofactor>
</comment>
<comment type="similarity">
    <text evidence="2">Belongs to the PEP-utilizing enzyme family.</text>
</comment>
<dbReference type="SUPFAM" id="SSF47831">
    <property type="entry name" value="Enzyme I of the PEP:sugar phosphotransferase system HPr-binding (sub)domain"/>
    <property type="match status" value="1"/>
</dbReference>
<dbReference type="InterPro" id="IPR050499">
    <property type="entry name" value="PEP-utilizing_PTS_enzyme"/>
</dbReference>
<dbReference type="InterPro" id="IPR036618">
    <property type="entry name" value="PtsI_HPr-bd_sf"/>
</dbReference>
<dbReference type="InterPro" id="IPR018274">
    <property type="entry name" value="PEP_util_AS"/>
</dbReference>
<keyword evidence="5" id="KW-0479">Metal-binding</keyword>
<evidence type="ECO:0000256" key="8">
    <source>
        <dbReference type="ARBA" id="ARBA00033235"/>
    </source>
</evidence>
<dbReference type="Pfam" id="PF05524">
    <property type="entry name" value="PEP-utilisers_N"/>
    <property type="match status" value="1"/>
</dbReference>
<evidence type="ECO:0000256" key="3">
    <source>
        <dbReference type="ARBA" id="ARBA00016544"/>
    </source>
</evidence>
<dbReference type="PANTHER" id="PTHR46244">
    <property type="entry name" value="PHOSPHOENOLPYRUVATE-PROTEIN PHOSPHOTRANSFERASE"/>
    <property type="match status" value="1"/>
</dbReference>
<dbReference type="InterPro" id="IPR000121">
    <property type="entry name" value="PEP_util_C"/>
</dbReference>
<comment type="caution">
    <text evidence="13">The sequence shown here is derived from an EMBL/GenBank/DDBJ whole genome shotgun (WGS) entry which is preliminary data.</text>
</comment>
<feature type="region of interest" description="Disordered" evidence="9">
    <location>
        <begin position="1"/>
        <end position="23"/>
    </location>
</feature>
<evidence type="ECO:0000259" key="10">
    <source>
        <dbReference type="Pfam" id="PF00391"/>
    </source>
</evidence>
<dbReference type="SUPFAM" id="SSF51621">
    <property type="entry name" value="Phosphoenolpyruvate/pyruvate domain"/>
    <property type="match status" value="1"/>
</dbReference>
<feature type="domain" description="Phosphotransferase system enzyme I N-terminal" evidence="12">
    <location>
        <begin position="44"/>
        <end position="168"/>
    </location>
</feature>
<evidence type="ECO:0000256" key="2">
    <source>
        <dbReference type="ARBA" id="ARBA00007837"/>
    </source>
</evidence>
<name>A0ABX1TZP7_9PROT</name>
<dbReference type="Proteomes" id="UP000749010">
    <property type="component" value="Unassembled WGS sequence"/>
</dbReference>
<dbReference type="SUPFAM" id="SSF52009">
    <property type="entry name" value="Phosphohistidine domain"/>
    <property type="match status" value="1"/>
</dbReference>
<dbReference type="Gene3D" id="3.50.30.10">
    <property type="entry name" value="Phosphohistidine domain"/>
    <property type="match status" value="1"/>
</dbReference>
<evidence type="ECO:0000259" key="12">
    <source>
        <dbReference type="Pfam" id="PF05524"/>
    </source>
</evidence>
<feature type="domain" description="PEP-utilising enzyme C-terminal" evidence="11">
    <location>
        <begin position="300"/>
        <end position="354"/>
    </location>
</feature>
<dbReference type="EMBL" id="SPMY01000064">
    <property type="protein sequence ID" value="NMQ29670.1"/>
    <property type="molecule type" value="Genomic_DNA"/>
</dbReference>
<gene>
    <name evidence="13" type="ORF">E4Q23_18965</name>
</gene>
<dbReference type="PANTHER" id="PTHR46244:SF3">
    <property type="entry name" value="PHOSPHOENOLPYRUVATE-PROTEIN PHOSPHOTRANSFERASE"/>
    <property type="match status" value="1"/>
</dbReference>
<keyword evidence="14" id="KW-1185">Reference proteome</keyword>
<organism evidence="13 14">
    <name type="scientific">Candidatus Accumulibacter phosphatis</name>
    <dbReference type="NCBI Taxonomy" id="327160"/>
    <lineage>
        <taxon>Bacteria</taxon>
        <taxon>Pseudomonadati</taxon>
        <taxon>Pseudomonadota</taxon>
        <taxon>Betaproteobacteria</taxon>
        <taxon>Candidatus Accumulibacter</taxon>
    </lineage>
</organism>
<evidence type="ECO:0000256" key="9">
    <source>
        <dbReference type="SAM" id="MobiDB-lite"/>
    </source>
</evidence>
<dbReference type="InterPro" id="IPR008279">
    <property type="entry name" value="PEP-util_enz_mobile_dom"/>
</dbReference>
<dbReference type="Gene3D" id="3.20.20.60">
    <property type="entry name" value="Phosphoenolpyruvate-binding domains"/>
    <property type="match status" value="1"/>
</dbReference>
<keyword evidence="7" id="KW-0460">Magnesium</keyword>
<evidence type="ECO:0000256" key="7">
    <source>
        <dbReference type="ARBA" id="ARBA00022842"/>
    </source>
</evidence>
<dbReference type="InterPro" id="IPR008731">
    <property type="entry name" value="PTS_EIN"/>
</dbReference>
<accession>A0ABX1TZP7</accession>
<dbReference type="PROSITE" id="PS00370">
    <property type="entry name" value="PEP_ENZYMES_PHOS_SITE"/>
    <property type="match status" value="1"/>
</dbReference>
<proteinExistence type="inferred from homology"/>
<evidence type="ECO:0000313" key="13">
    <source>
        <dbReference type="EMBL" id="NMQ29670.1"/>
    </source>
</evidence>
<dbReference type="Pfam" id="PF02896">
    <property type="entry name" value="PEP-utilizers_C"/>
    <property type="match status" value="1"/>
</dbReference>
<evidence type="ECO:0000256" key="4">
    <source>
        <dbReference type="ARBA" id="ARBA00022679"/>
    </source>
</evidence>
<reference evidence="13 14" key="1">
    <citation type="submission" date="2019-03" db="EMBL/GenBank/DDBJ databases">
        <title>Metabolic reconstructions from genomes of highly enriched 'Candidatus Accumulibacter' and 'Candidatus Competibacter' bioreactor populations.</title>
        <authorList>
            <person name="Annavajhala M.K."/>
            <person name="Welles L."/>
            <person name="Abbas B."/>
            <person name="Sorokin D."/>
            <person name="Park H."/>
            <person name="Van Loosdrecht M."/>
            <person name="Chandran K."/>
        </authorList>
    </citation>
    <scope>NUCLEOTIDE SEQUENCE [LARGE SCALE GENOMIC DNA]</scope>
    <source>
        <strain evidence="13 14">SBR_S</strain>
    </source>
</reference>
<evidence type="ECO:0000259" key="11">
    <source>
        <dbReference type="Pfam" id="PF02896"/>
    </source>
</evidence>
<protein>
    <recommendedName>
        <fullName evidence="3">Phosphoenolpyruvate-protein phosphotransferase</fullName>
    </recommendedName>
    <alternativeName>
        <fullName evidence="8">Phosphotransferase system, enzyme I</fullName>
    </alternativeName>
</protein>
<evidence type="ECO:0000256" key="5">
    <source>
        <dbReference type="ARBA" id="ARBA00022723"/>
    </source>
</evidence>
<evidence type="ECO:0000313" key="14">
    <source>
        <dbReference type="Proteomes" id="UP000749010"/>
    </source>
</evidence>